<comment type="subcellular location">
    <subcellularLocation>
        <location evidence="3">Secreted</location>
    </subcellularLocation>
</comment>
<evidence type="ECO:0000256" key="3">
    <source>
        <dbReference type="ARBA" id="ARBA00004613"/>
    </source>
</evidence>
<sequence>MQRAAGRGVEVLAILDKVNERKYSGATLLEAAGIPVWIDYEAAIAHNKIIVIDGHLVVGGSYNYTAAAQKRNAENVTFTDSREISQEYLANWDSRLKASRPFEGISPSQ</sequence>
<dbReference type="InterPro" id="IPR001736">
    <property type="entry name" value="PLipase_D/transphosphatidylase"/>
</dbReference>
<evidence type="ECO:0000256" key="11">
    <source>
        <dbReference type="ARBA" id="ARBA00029594"/>
    </source>
</evidence>
<comment type="catalytic activity">
    <reaction evidence="1">
        <text>a 1,2-diacyl-sn-glycero-3-phosphocholine + H2O = a 1,2-diacyl-sn-glycero-3-phosphate + choline + H(+)</text>
        <dbReference type="Rhea" id="RHEA:14445"/>
        <dbReference type="ChEBI" id="CHEBI:15354"/>
        <dbReference type="ChEBI" id="CHEBI:15377"/>
        <dbReference type="ChEBI" id="CHEBI:15378"/>
        <dbReference type="ChEBI" id="CHEBI:57643"/>
        <dbReference type="ChEBI" id="CHEBI:58608"/>
        <dbReference type="EC" id="3.1.4.4"/>
    </reaction>
</comment>
<dbReference type="EMBL" id="JARFYN010000111">
    <property type="protein sequence ID" value="MDL2410804.1"/>
    <property type="molecule type" value="Genomic_DNA"/>
</dbReference>
<evidence type="ECO:0000256" key="4">
    <source>
        <dbReference type="ARBA" id="ARBA00008664"/>
    </source>
</evidence>
<gene>
    <name evidence="13" type="ORF">PY650_35745</name>
</gene>
<dbReference type="InterPro" id="IPR025202">
    <property type="entry name" value="PLD-like_dom"/>
</dbReference>
<accession>A0ABT7KQB5</accession>
<dbReference type="Gene3D" id="3.30.870.10">
    <property type="entry name" value="Endonuclease Chain A"/>
    <property type="match status" value="1"/>
</dbReference>
<dbReference type="InterPro" id="IPR051406">
    <property type="entry name" value="PLD_domain"/>
</dbReference>
<keyword evidence="14" id="KW-1185">Reference proteome</keyword>
<evidence type="ECO:0000256" key="6">
    <source>
        <dbReference type="ARBA" id="ARBA00018392"/>
    </source>
</evidence>
<evidence type="ECO:0000256" key="7">
    <source>
        <dbReference type="ARBA" id="ARBA00022525"/>
    </source>
</evidence>
<evidence type="ECO:0000256" key="2">
    <source>
        <dbReference type="ARBA" id="ARBA00003145"/>
    </source>
</evidence>
<evidence type="ECO:0000313" key="13">
    <source>
        <dbReference type="EMBL" id="MDL2410804.1"/>
    </source>
</evidence>
<feature type="domain" description="PLD phosphodiesterase" evidence="12">
    <location>
        <begin position="41"/>
        <end position="68"/>
    </location>
</feature>
<keyword evidence="9" id="KW-0442">Lipid degradation</keyword>
<evidence type="ECO:0000256" key="9">
    <source>
        <dbReference type="ARBA" id="ARBA00022963"/>
    </source>
</evidence>
<dbReference type="PANTHER" id="PTHR43856:SF1">
    <property type="entry name" value="MITOCHONDRIAL CARDIOLIPIN HYDROLASE"/>
    <property type="match status" value="1"/>
</dbReference>
<keyword evidence="8" id="KW-0378">Hydrolase</keyword>
<comment type="caution">
    <text evidence="13">The sequence shown here is derived from an EMBL/GenBank/DDBJ whole genome shotgun (WGS) entry which is preliminary data.</text>
</comment>
<keyword evidence="7" id="KW-0964">Secreted</keyword>
<comment type="similarity">
    <text evidence="4">Belongs to the phospholipase D family.</text>
</comment>
<dbReference type="Pfam" id="PF13091">
    <property type="entry name" value="PLDc_2"/>
    <property type="match status" value="1"/>
</dbReference>
<evidence type="ECO:0000259" key="12">
    <source>
        <dbReference type="PROSITE" id="PS50035"/>
    </source>
</evidence>
<dbReference type="SUPFAM" id="SSF56024">
    <property type="entry name" value="Phospholipase D/nuclease"/>
    <property type="match status" value="1"/>
</dbReference>
<dbReference type="PROSITE" id="PS50035">
    <property type="entry name" value="PLD"/>
    <property type="match status" value="1"/>
</dbReference>
<proteinExistence type="inferred from homology"/>
<evidence type="ECO:0000313" key="14">
    <source>
        <dbReference type="Proteomes" id="UP001172630"/>
    </source>
</evidence>
<dbReference type="PANTHER" id="PTHR43856">
    <property type="entry name" value="CARDIOLIPIN HYDROLASE"/>
    <property type="match status" value="1"/>
</dbReference>
<name>A0ABT7KQB5_9HYPH</name>
<evidence type="ECO:0000256" key="8">
    <source>
        <dbReference type="ARBA" id="ARBA00022801"/>
    </source>
</evidence>
<comment type="function">
    <text evidence="2">Could be a virulence factor.</text>
</comment>
<evidence type="ECO:0000256" key="5">
    <source>
        <dbReference type="ARBA" id="ARBA00012027"/>
    </source>
</evidence>
<organism evidence="13 14">
    <name type="scientific">Rhizobium calliandrae</name>
    <dbReference type="NCBI Taxonomy" id="1312182"/>
    <lineage>
        <taxon>Bacteria</taxon>
        <taxon>Pseudomonadati</taxon>
        <taxon>Pseudomonadota</taxon>
        <taxon>Alphaproteobacteria</taxon>
        <taxon>Hyphomicrobiales</taxon>
        <taxon>Rhizobiaceae</taxon>
        <taxon>Rhizobium/Agrobacterium group</taxon>
        <taxon>Rhizobium</taxon>
    </lineage>
</organism>
<dbReference type="Proteomes" id="UP001172630">
    <property type="component" value="Unassembled WGS sequence"/>
</dbReference>
<keyword evidence="10" id="KW-0443">Lipid metabolism</keyword>
<reference evidence="13" key="1">
    <citation type="submission" date="2023-06" db="EMBL/GenBank/DDBJ databases">
        <title>Phylogenetic Diversity of Rhizobium strains.</title>
        <authorList>
            <person name="Moura F.T."/>
            <person name="Helene L.C.F."/>
            <person name="Hungria M."/>
        </authorList>
    </citation>
    <scope>NUCLEOTIDE SEQUENCE</scope>
    <source>
        <strain evidence="13">CCGE524</strain>
    </source>
</reference>
<dbReference type="EC" id="3.1.4.4" evidence="5"/>
<evidence type="ECO:0000256" key="1">
    <source>
        <dbReference type="ARBA" id="ARBA00000798"/>
    </source>
</evidence>
<evidence type="ECO:0000256" key="10">
    <source>
        <dbReference type="ARBA" id="ARBA00023098"/>
    </source>
</evidence>
<protein>
    <recommendedName>
        <fullName evidence="6">Phospholipase D</fullName>
        <ecNumber evidence="5">3.1.4.4</ecNumber>
    </recommendedName>
    <alternativeName>
        <fullName evidence="11">Choline phosphatase</fullName>
    </alternativeName>
</protein>